<dbReference type="OrthoDB" id="4174719at2"/>
<dbReference type="Proteomes" id="UP000063781">
    <property type="component" value="Chromosome"/>
</dbReference>
<dbReference type="AlphaFoldDB" id="A0A120JTG1"/>
<organism evidence="6 7">
    <name type="scientific">Erysipelothrix larvae</name>
    <dbReference type="NCBI Taxonomy" id="1514105"/>
    <lineage>
        <taxon>Bacteria</taxon>
        <taxon>Bacillati</taxon>
        <taxon>Bacillota</taxon>
        <taxon>Erysipelotrichia</taxon>
        <taxon>Erysipelotrichales</taxon>
        <taxon>Erysipelotrichaceae</taxon>
        <taxon>Erysipelothrix</taxon>
    </lineage>
</organism>
<dbReference type="GO" id="GO:0008113">
    <property type="term" value="F:peptide-methionine (S)-S-oxide reductase activity"/>
    <property type="evidence" value="ECO:0007669"/>
    <property type="project" value="UniProtKB-UniRule"/>
</dbReference>
<dbReference type="STRING" id="1514105.AOC36_01785"/>
<dbReference type="GO" id="GO:0005737">
    <property type="term" value="C:cytoplasm"/>
    <property type="evidence" value="ECO:0007669"/>
    <property type="project" value="TreeGrafter"/>
</dbReference>
<dbReference type="HAMAP" id="MF_01401">
    <property type="entry name" value="MsrA"/>
    <property type="match status" value="1"/>
</dbReference>
<dbReference type="RefSeq" id="WP_067630589.1">
    <property type="nucleotide sequence ID" value="NZ_CP013213.1"/>
</dbReference>
<keyword evidence="7" id="KW-1185">Reference proteome</keyword>
<dbReference type="PANTHER" id="PTHR42799:SF2">
    <property type="entry name" value="MITOCHONDRIAL PEPTIDE METHIONINE SULFOXIDE REDUCTASE"/>
    <property type="match status" value="1"/>
</dbReference>
<dbReference type="KEGG" id="erl:AOC36_01785"/>
<dbReference type="InterPro" id="IPR050162">
    <property type="entry name" value="MsrA_MetSO_reductase"/>
</dbReference>
<reference evidence="6 7" key="1">
    <citation type="submission" date="2015-10" db="EMBL/GenBank/DDBJ databases">
        <title>Erysipelothrix larvae sp. LV19 isolated from the larval gut of the rhinoceros beetle, Trypoxylus dichotomus.</title>
        <authorList>
            <person name="Lim S."/>
            <person name="Kim B.-C."/>
        </authorList>
    </citation>
    <scope>NUCLEOTIDE SEQUENCE [LARGE SCALE GENOMIC DNA]</scope>
    <source>
        <strain evidence="6 7">LV19</strain>
    </source>
</reference>
<dbReference type="NCBIfam" id="TIGR00401">
    <property type="entry name" value="msrA"/>
    <property type="match status" value="1"/>
</dbReference>
<proteinExistence type="inferred from homology"/>
<comment type="similarity">
    <text evidence="4">Belongs to the MsrA Met sulfoxide reductase family.</text>
</comment>
<dbReference type="Pfam" id="PF01625">
    <property type="entry name" value="PMSR"/>
    <property type="match status" value="1"/>
</dbReference>
<comment type="catalytic activity">
    <reaction evidence="3 4">
        <text>[thioredoxin]-disulfide + L-methionine + H2O = L-methionine (S)-S-oxide + [thioredoxin]-dithiol</text>
        <dbReference type="Rhea" id="RHEA:19993"/>
        <dbReference type="Rhea" id="RHEA-COMP:10698"/>
        <dbReference type="Rhea" id="RHEA-COMP:10700"/>
        <dbReference type="ChEBI" id="CHEBI:15377"/>
        <dbReference type="ChEBI" id="CHEBI:29950"/>
        <dbReference type="ChEBI" id="CHEBI:50058"/>
        <dbReference type="ChEBI" id="CHEBI:57844"/>
        <dbReference type="ChEBI" id="CHEBI:58772"/>
        <dbReference type="EC" id="1.8.4.11"/>
    </reaction>
</comment>
<comment type="function">
    <text evidence="4">Has an important function as a repair enzyme for proteins that have been inactivated by oxidation. Catalyzes the reversible oxidation-reduction of methionine sulfoxide in proteins to methionine.</text>
</comment>
<keyword evidence="1 4" id="KW-0560">Oxidoreductase</keyword>
<evidence type="ECO:0000256" key="4">
    <source>
        <dbReference type="HAMAP-Rule" id="MF_01401"/>
    </source>
</evidence>
<dbReference type="PANTHER" id="PTHR42799">
    <property type="entry name" value="MITOCHONDRIAL PEPTIDE METHIONINE SULFOXIDE REDUCTASE"/>
    <property type="match status" value="1"/>
</dbReference>
<dbReference type="EC" id="1.8.4.11" evidence="4"/>
<feature type="domain" description="Peptide methionine sulphoxide reductase MsrA" evidence="5">
    <location>
        <begin position="8"/>
        <end position="158"/>
    </location>
</feature>
<protein>
    <recommendedName>
        <fullName evidence="4">Peptide methionine sulfoxide reductase MsrA</fullName>
        <shortName evidence="4">Protein-methionine-S-oxide reductase</shortName>
        <ecNumber evidence="4">1.8.4.11</ecNumber>
    </recommendedName>
    <alternativeName>
        <fullName evidence="4">Peptide-methionine (S)-S-oxide reductase</fullName>
        <shortName evidence="4">Peptide Met(O) reductase</shortName>
    </alternativeName>
</protein>
<comment type="catalytic activity">
    <reaction evidence="2 4">
        <text>L-methionyl-[protein] + [thioredoxin]-disulfide + H2O = L-methionyl-(S)-S-oxide-[protein] + [thioredoxin]-dithiol</text>
        <dbReference type="Rhea" id="RHEA:14217"/>
        <dbReference type="Rhea" id="RHEA-COMP:10698"/>
        <dbReference type="Rhea" id="RHEA-COMP:10700"/>
        <dbReference type="Rhea" id="RHEA-COMP:12313"/>
        <dbReference type="Rhea" id="RHEA-COMP:12315"/>
        <dbReference type="ChEBI" id="CHEBI:15377"/>
        <dbReference type="ChEBI" id="CHEBI:16044"/>
        <dbReference type="ChEBI" id="CHEBI:29950"/>
        <dbReference type="ChEBI" id="CHEBI:44120"/>
        <dbReference type="ChEBI" id="CHEBI:50058"/>
        <dbReference type="EC" id="1.8.4.11"/>
    </reaction>
</comment>
<evidence type="ECO:0000313" key="7">
    <source>
        <dbReference type="Proteomes" id="UP000063781"/>
    </source>
</evidence>
<name>A0A120JTG1_9FIRM</name>
<evidence type="ECO:0000313" key="6">
    <source>
        <dbReference type="EMBL" id="AMC92760.1"/>
    </source>
</evidence>
<feature type="active site" evidence="4">
    <location>
        <position position="15"/>
    </location>
</feature>
<dbReference type="InterPro" id="IPR002569">
    <property type="entry name" value="Met_Sox_Rdtase_MsrA_dom"/>
</dbReference>
<evidence type="ECO:0000256" key="1">
    <source>
        <dbReference type="ARBA" id="ARBA00023002"/>
    </source>
</evidence>
<dbReference type="EMBL" id="CP013213">
    <property type="protein sequence ID" value="AMC92760.1"/>
    <property type="molecule type" value="Genomic_DNA"/>
</dbReference>
<gene>
    <name evidence="4" type="primary">msrA</name>
    <name evidence="6" type="ORF">AOC36_01785</name>
</gene>
<evidence type="ECO:0000256" key="3">
    <source>
        <dbReference type="ARBA" id="ARBA00048782"/>
    </source>
</evidence>
<evidence type="ECO:0000259" key="5">
    <source>
        <dbReference type="Pfam" id="PF01625"/>
    </source>
</evidence>
<sequence length="170" mass="19114">MTSTNTKTIVVAGGCYWGVEEYFRRLKGIIDTKAGFAQGTVENPTYEEVCTGQTDHAEAVVLTYDPSILSLSDIADHIFRIIDPTSLNKQGGDIGTQYRTGLYPSNTEDLKVLQDFVDSKRASYNKPVVVEVEMLRNFYDAPTDHQLYLVKNPHGYCHVDFSKLKPEELK</sequence>
<accession>A0A120JTG1</accession>
<dbReference type="GO" id="GO:0033744">
    <property type="term" value="F:L-methionine:thioredoxin-disulfide S-oxidoreductase activity"/>
    <property type="evidence" value="ECO:0007669"/>
    <property type="project" value="RHEA"/>
</dbReference>
<dbReference type="SUPFAM" id="SSF55068">
    <property type="entry name" value="Peptide methionine sulfoxide reductase"/>
    <property type="match status" value="1"/>
</dbReference>
<evidence type="ECO:0000256" key="2">
    <source>
        <dbReference type="ARBA" id="ARBA00047806"/>
    </source>
</evidence>
<dbReference type="InterPro" id="IPR036509">
    <property type="entry name" value="Met_Sox_Rdtase_MsrA_sf"/>
</dbReference>
<dbReference type="GO" id="GO:0034599">
    <property type="term" value="P:cellular response to oxidative stress"/>
    <property type="evidence" value="ECO:0007669"/>
    <property type="project" value="TreeGrafter"/>
</dbReference>
<dbReference type="Gene3D" id="3.30.1060.10">
    <property type="entry name" value="Peptide methionine sulphoxide reductase MsrA"/>
    <property type="match status" value="1"/>
</dbReference>